<dbReference type="GO" id="GO:0009252">
    <property type="term" value="P:peptidoglycan biosynthetic process"/>
    <property type="evidence" value="ECO:0007669"/>
    <property type="project" value="TreeGrafter"/>
</dbReference>
<feature type="non-terminal residue" evidence="3">
    <location>
        <position position="84"/>
    </location>
</feature>
<dbReference type="Pfam" id="PF04348">
    <property type="entry name" value="LppC"/>
    <property type="match status" value="1"/>
</dbReference>
<reference evidence="3 4" key="1">
    <citation type="journal article" date="2011" name="PLoS Pathog.">
        <title>Dynamic evolution of pathogenicity revealed by sequencing and comparative genomics of 19 Pseudomonas syringae isolates.</title>
        <authorList>
            <person name="Baltrus D.A."/>
            <person name="Nishimura M.T."/>
            <person name="Romanchuk A."/>
            <person name="Chang J.H."/>
            <person name="Mukhtar M.S."/>
            <person name="Cherkis K."/>
            <person name="Roach J."/>
            <person name="Grant S.R."/>
            <person name="Jones C.D."/>
            <person name="Dangl J.L."/>
        </authorList>
    </citation>
    <scope>NUCLEOTIDE SEQUENCE [LARGE SCALE GENOMIC DNA]</scope>
    <source>
        <strain evidence="3 4">1704B</strain>
    </source>
</reference>
<dbReference type="AlphaFoldDB" id="F3GNM6"/>
<comment type="caution">
    <text evidence="3">The sequence shown here is derived from an EMBL/GenBank/DDBJ whole genome shotgun (WGS) entry which is preliminary data.</text>
</comment>
<dbReference type="Proteomes" id="UP000004986">
    <property type="component" value="Unassembled WGS sequence"/>
</dbReference>
<dbReference type="PANTHER" id="PTHR38038:SF1">
    <property type="entry name" value="PENICILLIN-BINDING PROTEIN ACTIVATOR LPOA"/>
    <property type="match status" value="1"/>
</dbReference>
<gene>
    <name evidence="3" type="ORF">PSYPI_42710</name>
</gene>
<dbReference type="GO" id="GO:0031241">
    <property type="term" value="C:periplasmic side of cell outer membrane"/>
    <property type="evidence" value="ECO:0007669"/>
    <property type="project" value="TreeGrafter"/>
</dbReference>
<protein>
    <submittedName>
        <fullName evidence="3">LppC putative lipoprotein</fullName>
    </submittedName>
</protein>
<keyword evidence="3" id="KW-0449">Lipoprotein</keyword>
<dbReference type="EMBL" id="AEAI01003363">
    <property type="protein sequence ID" value="EGH48679.1"/>
    <property type="molecule type" value="Genomic_DNA"/>
</dbReference>
<keyword evidence="1" id="KW-0732">Signal</keyword>
<keyword evidence="2" id="KW-0472">Membrane</keyword>
<feature type="non-terminal residue" evidence="3">
    <location>
        <position position="1"/>
    </location>
</feature>
<keyword evidence="4" id="KW-1185">Reference proteome</keyword>
<dbReference type="HOGENOM" id="CLU_2532926_0_0_6"/>
<dbReference type="GO" id="GO:0030234">
    <property type="term" value="F:enzyme regulator activity"/>
    <property type="evidence" value="ECO:0007669"/>
    <property type="project" value="TreeGrafter"/>
</dbReference>
<accession>F3GNM6</accession>
<dbReference type="InterPro" id="IPR007443">
    <property type="entry name" value="LpoA"/>
</dbReference>
<organism evidence="3 4">
    <name type="scientific">Pseudomonas syringae pv. pisi str. 1704B</name>
    <dbReference type="NCBI Taxonomy" id="629263"/>
    <lineage>
        <taxon>Bacteria</taxon>
        <taxon>Pseudomonadati</taxon>
        <taxon>Pseudomonadota</taxon>
        <taxon>Gammaproteobacteria</taxon>
        <taxon>Pseudomonadales</taxon>
        <taxon>Pseudomonadaceae</taxon>
        <taxon>Pseudomonas</taxon>
        <taxon>Pseudomonas syringae</taxon>
    </lineage>
</organism>
<evidence type="ECO:0000256" key="1">
    <source>
        <dbReference type="ARBA" id="ARBA00022729"/>
    </source>
</evidence>
<dbReference type="InterPro" id="IPR011990">
    <property type="entry name" value="TPR-like_helical_dom_sf"/>
</dbReference>
<proteinExistence type="predicted"/>
<sequence length="84" mass="9002">AADLASRQNDAGRAAQILGQVQIDQLKPGLQVFASTLSAELAMGRNQPKAALTALNHPSMQRLGELSVEQQIRTHMVKARALEA</sequence>
<evidence type="ECO:0000313" key="4">
    <source>
        <dbReference type="Proteomes" id="UP000004986"/>
    </source>
</evidence>
<dbReference type="Gene3D" id="1.25.40.10">
    <property type="entry name" value="Tetratricopeptide repeat domain"/>
    <property type="match status" value="1"/>
</dbReference>
<evidence type="ECO:0000313" key="3">
    <source>
        <dbReference type="EMBL" id="EGH48679.1"/>
    </source>
</evidence>
<evidence type="ECO:0000256" key="2">
    <source>
        <dbReference type="ARBA" id="ARBA00023136"/>
    </source>
</evidence>
<name>F3GNM6_PSESJ</name>
<dbReference type="PANTHER" id="PTHR38038">
    <property type="entry name" value="PENICILLIN-BINDING PROTEIN ACTIVATOR LPOA"/>
    <property type="match status" value="1"/>
</dbReference>